<feature type="transmembrane region" description="Helical" evidence="5">
    <location>
        <begin position="53"/>
        <end position="73"/>
    </location>
</feature>
<dbReference type="InterPro" id="IPR007016">
    <property type="entry name" value="O-antigen_ligase-rel_domated"/>
</dbReference>
<feature type="transmembrane region" description="Helical" evidence="5">
    <location>
        <begin position="93"/>
        <end position="110"/>
    </location>
</feature>
<evidence type="ECO:0000256" key="4">
    <source>
        <dbReference type="ARBA" id="ARBA00023136"/>
    </source>
</evidence>
<proteinExistence type="predicted"/>
<feature type="transmembrane region" description="Helical" evidence="5">
    <location>
        <begin position="144"/>
        <end position="165"/>
    </location>
</feature>
<evidence type="ECO:0000313" key="7">
    <source>
        <dbReference type="EMBL" id="BAR60870.1"/>
    </source>
</evidence>
<organism evidence="7 8">
    <name type="scientific">Bradyrhizobium diazoefficiens</name>
    <dbReference type="NCBI Taxonomy" id="1355477"/>
    <lineage>
        <taxon>Bacteria</taxon>
        <taxon>Pseudomonadati</taxon>
        <taxon>Pseudomonadota</taxon>
        <taxon>Alphaproteobacteria</taxon>
        <taxon>Hyphomicrobiales</taxon>
        <taxon>Nitrobacteraceae</taxon>
        <taxon>Bradyrhizobium</taxon>
    </lineage>
</organism>
<evidence type="ECO:0000256" key="5">
    <source>
        <dbReference type="SAM" id="Phobius"/>
    </source>
</evidence>
<dbReference type="EMBL" id="AP014685">
    <property type="protein sequence ID" value="BAR60870.1"/>
    <property type="molecule type" value="Genomic_DNA"/>
</dbReference>
<name>A0A0E3VWG5_9BRAD</name>
<dbReference type="GO" id="GO:0016020">
    <property type="term" value="C:membrane"/>
    <property type="evidence" value="ECO:0007669"/>
    <property type="project" value="UniProtKB-SubCell"/>
</dbReference>
<evidence type="ECO:0000256" key="1">
    <source>
        <dbReference type="ARBA" id="ARBA00004141"/>
    </source>
</evidence>
<feature type="transmembrane region" description="Helical" evidence="5">
    <location>
        <begin position="238"/>
        <end position="255"/>
    </location>
</feature>
<dbReference type="Proteomes" id="UP000063308">
    <property type="component" value="Chromosome"/>
</dbReference>
<dbReference type="InterPro" id="IPR051533">
    <property type="entry name" value="WaaL-like"/>
</dbReference>
<dbReference type="PANTHER" id="PTHR37422">
    <property type="entry name" value="TEICHURONIC ACID BIOSYNTHESIS PROTEIN TUAE"/>
    <property type="match status" value="1"/>
</dbReference>
<reference evidence="7 8" key="1">
    <citation type="submission" date="2014-11" db="EMBL/GenBank/DDBJ databases">
        <title>Symbiosis island explosion on the genome of extra-slow-growing strains of soybean bradyrhizobia with massive insertion sequences.</title>
        <authorList>
            <person name="Iida T."/>
            <person name="Minamisawa K."/>
        </authorList>
    </citation>
    <scope>NUCLEOTIDE SEQUENCE [LARGE SCALE GENOMIC DNA]</scope>
    <source>
        <strain evidence="7 8">NK6</strain>
    </source>
</reference>
<sequence>MVTSAAKHLNTLDPVGPMDTLETTSTNSQPSWWSYPVRTQFTNDLLGTATFTMLPWSTTGFQIILLIWLTGILGVSLREDGAAILLHLRRPHCMFPLLIFVLALAGTAWSEAPWLTALYTIKSTAKFIALPLIAYHFERSQRATWALAAFFISCSLLMALSWMSYVEPSIRLEASKNAGVPVKNYIDQSQEFALCMIAAAPLAMELFKQGRIAIFGGLVTLIAAFFTNMIFVVSARTALIYIPAMLGVLALKFLTRRQSMTLLLAALTAAAALWTTPSFLRTRIADVSREYQLYLENVPRSTGQRLYYWQESLTFFAAAPIIGHGTGSTEILFSQKAQGKMGLEAEVTRNPHNQTLNMAVQWGVLGIAVLYATWICHLLLFRGRGFASWLGFLVVTQNIFSSLLNSHLFDFQEGWMYVLGVGLGAGVLTKEGRDGEVHVIATHPRTVADGRC</sequence>
<keyword evidence="3 5" id="KW-1133">Transmembrane helix</keyword>
<comment type="subcellular location">
    <subcellularLocation>
        <location evidence="1">Membrane</location>
        <topology evidence="1">Multi-pass membrane protein</topology>
    </subcellularLocation>
</comment>
<feature type="transmembrane region" description="Helical" evidence="5">
    <location>
        <begin position="261"/>
        <end position="280"/>
    </location>
</feature>
<dbReference type="Pfam" id="PF04932">
    <property type="entry name" value="Wzy_C"/>
    <property type="match status" value="1"/>
</dbReference>
<protein>
    <recommendedName>
        <fullName evidence="6">O-antigen ligase-related domain-containing protein</fullName>
    </recommendedName>
</protein>
<evidence type="ECO:0000256" key="3">
    <source>
        <dbReference type="ARBA" id="ARBA00022989"/>
    </source>
</evidence>
<accession>A0A0E3VWG5</accession>
<evidence type="ECO:0000313" key="8">
    <source>
        <dbReference type="Proteomes" id="UP000063308"/>
    </source>
</evidence>
<gene>
    <name evidence="7" type="ORF">NK6_7719</name>
</gene>
<keyword evidence="4 5" id="KW-0472">Membrane</keyword>
<dbReference type="AlphaFoldDB" id="A0A0E3VWG5"/>
<feature type="domain" description="O-antigen ligase-related" evidence="6">
    <location>
        <begin position="223"/>
        <end position="370"/>
    </location>
</feature>
<evidence type="ECO:0000259" key="6">
    <source>
        <dbReference type="Pfam" id="PF04932"/>
    </source>
</evidence>
<feature type="transmembrane region" description="Helical" evidence="5">
    <location>
        <begin position="212"/>
        <end position="231"/>
    </location>
</feature>
<dbReference type="PANTHER" id="PTHR37422:SF13">
    <property type="entry name" value="LIPOPOLYSACCHARIDE BIOSYNTHESIS PROTEIN PA4999-RELATED"/>
    <property type="match status" value="1"/>
</dbReference>
<keyword evidence="2 5" id="KW-0812">Transmembrane</keyword>
<feature type="transmembrane region" description="Helical" evidence="5">
    <location>
        <begin position="359"/>
        <end position="380"/>
    </location>
</feature>
<feature type="transmembrane region" description="Helical" evidence="5">
    <location>
        <begin position="386"/>
        <end position="404"/>
    </location>
</feature>
<evidence type="ECO:0000256" key="2">
    <source>
        <dbReference type="ARBA" id="ARBA00022692"/>
    </source>
</evidence>